<dbReference type="Proteomes" id="UP001149860">
    <property type="component" value="Chromosome"/>
</dbReference>
<accession>A0ACD5DDV3</accession>
<evidence type="ECO:0000313" key="1">
    <source>
        <dbReference type="EMBL" id="XFD39349.1"/>
    </source>
</evidence>
<reference evidence="1" key="1">
    <citation type="submission" date="2024-08" db="EMBL/GenBank/DDBJ databases">
        <title>Lentilactobacillus sp. nov., isolated from tree bark.</title>
        <authorList>
            <person name="Phuengjayaem S."/>
            <person name="Tanasupawat S."/>
        </authorList>
    </citation>
    <scope>NUCLEOTIDE SEQUENCE</scope>
    <source>
        <strain evidence="1">SPB1-3</strain>
    </source>
</reference>
<proteinExistence type="predicted"/>
<protein>
    <submittedName>
        <fullName evidence="1">Cold shock domain-containing protein</fullName>
    </submittedName>
</protein>
<organism evidence="1 2">
    <name type="scientific">Lentilactobacillus terminaliae</name>
    <dbReference type="NCBI Taxonomy" id="3003483"/>
    <lineage>
        <taxon>Bacteria</taxon>
        <taxon>Bacillati</taxon>
        <taxon>Bacillota</taxon>
        <taxon>Bacilli</taxon>
        <taxon>Lactobacillales</taxon>
        <taxon>Lactobacillaceae</taxon>
        <taxon>Lentilactobacillus</taxon>
    </lineage>
</organism>
<name>A0ACD5DDV3_9LACO</name>
<sequence length="71" mass="7835">MLKGTIKSYSEKNAFGFIDQDDDDADLFFFKDAVRPEQINEIAPGKRVEFVTAPGKKGPQGAKISIVEDEA</sequence>
<dbReference type="EMBL" id="CP168151">
    <property type="protein sequence ID" value="XFD39349.1"/>
    <property type="molecule type" value="Genomic_DNA"/>
</dbReference>
<keyword evidence="2" id="KW-1185">Reference proteome</keyword>
<evidence type="ECO:0000313" key="2">
    <source>
        <dbReference type="Proteomes" id="UP001149860"/>
    </source>
</evidence>
<gene>
    <name evidence="1" type="ORF">O0236_007965</name>
</gene>